<dbReference type="Gene3D" id="1.25.10.10">
    <property type="entry name" value="Leucine-rich Repeat Variant"/>
    <property type="match status" value="1"/>
</dbReference>
<protein>
    <submittedName>
        <fullName evidence="1">Uncharacterized protein</fullName>
    </submittedName>
</protein>
<dbReference type="InterPro" id="IPR011989">
    <property type="entry name" value="ARM-like"/>
</dbReference>
<evidence type="ECO:0000313" key="1">
    <source>
        <dbReference type="EMBL" id="ONK78012.1"/>
    </source>
</evidence>
<dbReference type="InterPro" id="IPR016024">
    <property type="entry name" value="ARM-type_fold"/>
</dbReference>
<reference evidence="2" key="1">
    <citation type="journal article" date="2017" name="Nat. Commun.">
        <title>The asparagus genome sheds light on the origin and evolution of a young Y chromosome.</title>
        <authorList>
            <person name="Harkess A."/>
            <person name="Zhou J."/>
            <person name="Xu C."/>
            <person name="Bowers J.E."/>
            <person name="Van der Hulst R."/>
            <person name="Ayyampalayam S."/>
            <person name="Mercati F."/>
            <person name="Riccardi P."/>
            <person name="McKain M.R."/>
            <person name="Kakrana A."/>
            <person name="Tang H."/>
            <person name="Ray J."/>
            <person name="Groenendijk J."/>
            <person name="Arikit S."/>
            <person name="Mathioni S.M."/>
            <person name="Nakano M."/>
            <person name="Shan H."/>
            <person name="Telgmann-Rauber A."/>
            <person name="Kanno A."/>
            <person name="Yue Z."/>
            <person name="Chen H."/>
            <person name="Li W."/>
            <person name="Chen Y."/>
            <person name="Xu X."/>
            <person name="Zhang Y."/>
            <person name="Luo S."/>
            <person name="Chen H."/>
            <person name="Gao J."/>
            <person name="Mao Z."/>
            <person name="Pires J.C."/>
            <person name="Luo M."/>
            <person name="Kudrna D."/>
            <person name="Wing R.A."/>
            <person name="Meyers B.C."/>
            <person name="Yi K."/>
            <person name="Kong H."/>
            <person name="Lavrijsen P."/>
            <person name="Sunseri F."/>
            <person name="Falavigna A."/>
            <person name="Ye Y."/>
            <person name="Leebens-Mack J.H."/>
            <person name="Chen G."/>
        </authorList>
    </citation>
    <scope>NUCLEOTIDE SEQUENCE [LARGE SCALE GENOMIC DNA]</scope>
    <source>
        <strain evidence="2">cv. DH0086</strain>
    </source>
</reference>
<name>A0A5P1FIT0_ASPOF</name>
<proteinExistence type="predicted"/>
<dbReference type="PANTHER" id="PTHR33115:SF50">
    <property type="entry name" value="ARM REPEAT SUPERFAMILY PROTEIN"/>
    <property type="match status" value="1"/>
</dbReference>
<sequence>MLASTTGNTGRVLRQEISEIVFTVSNIREILRYAENHIMLQKLGIEVLTSLAMDEEARERIGATGGMIKELLRLFFREGCDTQQQIELRTEAGEALAMLALENERNCERILKGERVIDRLVACLADPTVRISSIRILKNLCAFNGTEFVSRLRGVADALPTVLNAIMVEEMKLLEVSLGLAVQIFNVISYEEYMKELEKSGIREDQFAERLVKLLNTYSYPSIKVPRIRRFLIELAIWLMRSDEEKYVTSFKSFGLEAELENVAETMSELECFNVFSGSVGLSRHNRALSSLVEAALEWVREG</sequence>
<dbReference type="Proteomes" id="UP000243459">
    <property type="component" value="Chromosome 2"/>
</dbReference>
<evidence type="ECO:0000313" key="2">
    <source>
        <dbReference type="Proteomes" id="UP000243459"/>
    </source>
</evidence>
<keyword evidence="2" id="KW-1185">Reference proteome</keyword>
<dbReference type="AlphaFoldDB" id="A0A5P1FIT0"/>
<accession>A0A5P1FIT0</accession>
<dbReference type="EMBL" id="CM007382">
    <property type="protein sequence ID" value="ONK78012.1"/>
    <property type="molecule type" value="Genomic_DNA"/>
</dbReference>
<dbReference type="Gramene" id="ONK78012">
    <property type="protein sequence ID" value="ONK78012"/>
    <property type="gene ID" value="A4U43_C02F13280"/>
</dbReference>
<gene>
    <name evidence="1" type="ORF">A4U43_C02F13280</name>
</gene>
<organism evidence="1 2">
    <name type="scientific">Asparagus officinalis</name>
    <name type="common">Garden asparagus</name>
    <dbReference type="NCBI Taxonomy" id="4686"/>
    <lineage>
        <taxon>Eukaryota</taxon>
        <taxon>Viridiplantae</taxon>
        <taxon>Streptophyta</taxon>
        <taxon>Embryophyta</taxon>
        <taxon>Tracheophyta</taxon>
        <taxon>Spermatophyta</taxon>
        <taxon>Magnoliopsida</taxon>
        <taxon>Liliopsida</taxon>
        <taxon>Asparagales</taxon>
        <taxon>Asparagaceae</taxon>
        <taxon>Asparagoideae</taxon>
        <taxon>Asparagus</taxon>
    </lineage>
</organism>
<dbReference type="SUPFAM" id="SSF48371">
    <property type="entry name" value="ARM repeat"/>
    <property type="match status" value="1"/>
</dbReference>
<dbReference type="OMA" id="LENERNC"/>
<dbReference type="PANTHER" id="PTHR33115">
    <property type="entry name" value="ARM REPEAT SUPERFAMILY PROTEIN"/>
    <property type="match status" value="1"/>
</dbReference>